<dbReference type="InterPro" id="IPR036909">
    <property type="entry name" value="Cyt_c-like_dom_sf"/>
</dbReference>
<proteinExistence type="predicted"/>
<dbReference type="OrthoDB" id="70223at2"/>
<dbReference type="EMBL" id="LYUD01000148">
    <property type="protein sequence ID" value="OAZ62998.1"/>
    <property type="molecule type" value="Genomic_DNA"/>
</dbReference>
<dbReference type="PANTHER" id="PTHR35008:SF9">
    <property type="entry name" value="CYTOCHROME C DOMAIN-CONTAINING PROTEIN"/>
    <property type="match status" value="1"/>
</dbReference>
<dbReference type="Gene3D" id="1.10.760.10">
    <property type="entry name" value="Cytochrome c-like domain"/>
    <property type="match status" value="1"/>
</dbReference>
<dbReference type="InterPro" id="IPR009056">
    <property type="entry name" value="Cyt_c-like_dom"/>
</dbReference>
<dbReference type="SUPFAM" id="SSF46626">
    <property type="entry name" value="Cytochrome c"/>
    <property type="match status" value="1"/>
</dbReference>
<dbReference type="RefSeq" id="WP_004449839.1">
    <property type="nucleotide sequence ID" value="NZ_LYUD01000148.1"/>
</dbReference>
<evidence type="ECO:0000313" key="2">
    <source>
        <dbReference type="Proteomes" id="UP000093796"/>
    </source>
</evidence>
<dbReference type="PROSITE" id="PS51007">
    <property type="entry name" value="CYTC"/>
    <property type="match status" value="1"/>
</dbReference>
<sequence>MKKTVLALLAALTGGVGFSGAAHAAADGAQLYATHCAMCHQSSGDGVPGQFPPLKGRIDKIAASPEGKTYVAHVLLNGLAGSLKAAGGSYMGYMPSMASMSDEEIAALLTYVSSLSGAASTPTFSADDIKKERATPLQPGVVLEEREKLNATHPLP</sequence>
<dbReference type="GO" id="GO:0009055">
    <property type="term" value="F:electron transfer activity"/>
    <property type="evidence" value="ECO:0007669"/>
    <property type="project" value="InterPro"/>
</dbReference>
<dbReference type="AlphaFoldDB" id="A0A1A0CJ57"/>
<dbReference type="eggNOG" id="COG2010">
    <property type="taxonomic scope" value="Bacteria"/>
</dbReference>
<organism evidence="1 2">
    <name type="scientific">Acetobacter pasteurianus</name>
    <name type="common">Acetobacter turbidans</name>
    <dbReference type="NCBI Taxonomy" id="438"/>
    <lineage>
        <taxon>Bacteria</taxon>
        <taxon>Pseudomonadati</taxon>
        <taxon>Pseudomonadota</taxon>
        <taxon>Alphaproteobacteria</taxon>
        <taxon>Acetobacterales</taxon>
        <taxon>Acetobacteraceae</taxon>
        <taxon>Acetobacter</taxon>
    </lineage>
</organism>
<evidence type="ECO:0000313" key="1">
    <source>
        <dbReference type="EMBL" id="OAZ62998.1"/>
    </source>
</evidence>
<dbReference type="PATRIC" id="fig|438.15.peg.2842"/>
<dbReference type="GO" id="GO:0020037">
    <property type="term" value="F:heme binding"/>
    <property type="evidence" value="ECO:0007669"/>
    <property type="project" value="InterPro"/>
</dbReference>
<reference evidence="1 2" key="1">
    <citation type="submission" date="2016-05" db="EMBL/GenBank/DDBJ databases">
        <title>Genome sequencing of Acetobacter pasteurianus strain SRCM100623.</title>
        <authorList>
            <person name="Song Y.R."/>
        </authorList>
    </citation>
    <scope>NUCLEOTIDE SEQUENCE [LARGE SCALE GENOMIC DNA]</scope>
    <source>
        <strain evidence="1 2">SRCM100623</strain>
    </source>
</reference>
<gene>
    <name evidence="1" type="ORF">SRCM100623_02564</name>
</gene>
<dbReference type="InterPro" id="IPR051459">
    <property type="entry name" value="Cytochrome_c-type_DH"/>
</dbReference>
<accession>A0A1A0CJ57</accession>
<dbReference type="PANTHER" id="PTHR35008">
    <property type="entry name" value="BLL4482 PROTEIN-RELATED"/>
    <property type="match status" value="1"/>
</dbReference>
<comment type="caution">
    <text evidence="1">The sequence shown here is derived from an EMBL/GenBank/DDBJ whole genome shotgun (WGS) entry which is preliminary data.</text>
</comment>
<name>A0A1A0CJ57_ACEPA</name>
<dbReference type="Pfam" id="PF00034">
    <property type="entry name" value="Cytochrom_C"/>
    <property type="match status" value="1"/>
</dbReference>
<protein>
    <submittedName>
        <fullName evidence="1">Cytochrome c-552</fullName>
    </submittedName>
</protein>
<dbReference type="Proteomes" id="UP000093796">
    <property type="component" value="Unassembled WGS sequence"/>
</dbReference>